<name>A0A9N9CF10_9GLOM</name>
<proteinExistence type="predicted"/>
<feature type="compositionally biased region" description="Polar residues" evidence="1">
    <location>
        <begin position="17"/>
        <end position="31"/>
    </location>
</feature>
<organism evidence="2 3">
    <name type="scientific">Ambispora gerdemannii</name>
    <dbReference type="NCBI Taxonomy" id="144530"/>
    <lineage>
        <taxon>Eukaryota</taxon>
        <taxon>Fungi</taxon>
        <taxon>Fungi incertae sedis</taxon>
        <taxon>Mucoromycota</taxon>
        <taxon>Glomeromycotina</taxon>
        <taxon>Glomeromycetes</taxon>
        <taxon>Archaeosporales</taxon>
        <taxon>Ambisporaceae</taxon>
        <taxon>Ambispora</taxon>
    </lineage>
</organism>
<evidence type="ECO:0000313" key="3">
    <source>
        <dbReference type="Proteomes" id="UP000789831"/>
    </source>
</evidence>
<protein>
    <submittedName>
        <fullName evidence="2">360_t:CDS:1</fullName>
    </submittedName>
</protein>
<gene>
    <name evidence="2" type="ORF">AGERDE_LOCUS8939</name>
</gene>
<accession>A0A9N9CF10</accession>
<comment type="caution">
    <text evidence="2">The sequence shown here is derived from an EMBL/GenBank/DDBJ whole genome shotgun (WGS) entry which is preliminary data.</text>
</comment>
<dbReference type="EMBL" id="CAJVPL010002058">
    <property type="protein sequence ID" value="CAG8597793.1"/>
    <property type="molecule type" value="Genomic_DNA"/>
</dbReference>
<sequence length="49" mass="5219">MATTFSGIENSFGIRGVSSQSSKDAQPTIGNRSCKLESYKGGSTSWMVE</sequence>
<feature type="region of interest" description="Disordered" evidence="1">
    <location>
        <begin position="1"/>
        <end position="49"/>
    </location>
</feature>
<evidence type="ECO:0000256" key="1">
    <source>
        <dbReference type="SAM" id="MobiDB-lite"/>
    </source>
</evidence>
<keyword evidence="3" id="KW-1185">Reference proteome</keyword>
<dbReference type="AlphaFoldDB" id="A0A9N9CF10"/>
<dbReference type="Proteomes" id="UP000789831">
    <property type="component" value="Unassembled WGS sequence"/>
</dbReference>
<evidence type="ECO:0000313" key="2">
    <source>
        <dbReference type="EMBL" id="CAG8597793.1"/>
    </source>
</evidence>
<reference evidence="2" key="1">
    <citation type="submission" date="2021-06" db="EMBL/GenBank/DDBJ databases">
        <authorList>
            <person name="Kallberg Y."/>
            <person name="Tangrot J."/>
            <person name="Rosling A."/>
        </authorList>
    </citation>
    <scope>NUCLEOTIDE SEQUENCE</scope>
    <source>
        <strain evidence="2">MT106</strain>
    </source>
</reference>